<dbReference type="AlphaFoldDB" id="A0A4V4N9W6"/>
<feature type="compositionally biased region" description="Polar residues" evidence="1">
    <location>
        <begin position="12"/>
        <end position="32"/>
    </location>
</feature>
<dbReference type="OrthoDB" id="4824008at2759"/>
<gene>
    <name evidence="2" type="ORF">CH35J_012537</name>
</gene>
<evidence type="ECO:0000313" key="3">
    <source>
        <dbReference type="Proteomes" id="UP000305883"/>
    </source>
</evidence>
<protein>
    <submittedName>
        <fullName evidence="2">Uncharacterized protein</fullName>
    </submittedName>
</protein>
<dbReference type="Proteomes" id="UP000305883">
    <property type="component" value="Unassembled WGS sequence"/>
</dbReference>
<reference evidence="2 3" key="1">
    <citation type="journal article" date="2019" name="Genome Biol. Evol.">
        <title>Genomic Plasticity Mediated by Transposable Elements in the Plant Pathogenic Fungus Colletotrichum higginsianum.</title>
        <authorList>
            <person name="Tsushima A."/>
            <person name="Gan P."/>
            <person name="Kumakura N."/>
            <person name="Narusaka M."/>
            <person name="Takano Y."/>
            <person name="Narusaka Y."/>
            <person name="Shirasu K."/>
        </authorList>
    </citation>
    <scope>NUCLEOTIDE SEQUENCE [LARGE SCALE GENOMIC DNA]</scope>
    <source>
        <strain evidence="2 3">MAFF305635-RFP</strain>
    </source>
</reference>
<comment type="caution">
    <text evidence="2">The sequence shown here is derived from an EMBL/GenBank/DDBJ whole genome shotgun (WGS) entry which is preliminary data.</text>
</comment>
<organism evidence="2 3">
    <name type="scientific">Colletotrichum higginsianum</name>
    <dbReference type="NCBI Taxonomy" id="80884"/>
    <lineage>
        <taxon>Eukaryota</taxon>
        <taxon>Fungi</taxon>
        <taxon>Dikarya</taxon>
        <taxon>Ascomycota</taxon>
        <taxon>Pezizomycotina</taxon>
        <taxon>Sordariomycetes</taxon>
        <taxon>Hypocreomycetidae</taxon>
        <taxon>Glomerellales</taxon>
        <taxon>Glomerellaceae</taxon>
        <taxon>Colletotrichum</taxon>
        <taxon>Colletotrichum destructivum species complex</taxon>
    </lineage>
</organism>
<accession>A0A4V4N9W6</accession>
<evidence type="ECO:0000313" key="2">
    <source>
        <dbReference type="EMBL" id="TIC89593.1"/>
    </source>
</evidence>
<dbReference type="EMBL" id="MWPZ01000014">
    <property type="protein sequence ID" value="TIC89593.1"/>
    <property type="molecule type" value="Genomic_DNA"/>
</dbReference>
<proteinExistence type="predicted"/>
<name>A0A4V4N9W6_9PEZI</name>
<sequence>MSSAAGDRTDQANDLVSPSASTSAETVLSSLPNGLDIPGLRDDVLREYSDWQCSKVRGEDLKMDFRKACDLALKDGLDLELIHKDPDTEVFIKGGVRRGIAMRFVGDVEDWVKRYSHD</sequence>
<evidence type="ECO:0000256" key="1">
    <source>
        <dbReference type="SAM" id="MobiDB-lite"/>
    </source>
</evidence>
<feature type="region of interest" description="Disordered" evidence="1">
    <location>
        <begin position="1"/>
        <end position="35"/>
    </location>
</feature>